<evidence type="ECO:0000313" key="14">
    <source>
        <dbReference type="Proteomes" id="UP000706039"/>
    </source>
</evidence>
<evidence type="ECO:0000256" key="6">
    <source>
        <dbReference type="ARBA" id="ARBA00023136"/>
    </source>
</evidence>
<keyword evidence="4 8" id="KW-0812">Transmembrane</keyword>
<dbReference type="CDD" id="cd01347">
    <property type="entry name" value="ligand_gated_channel"/>
    <property type="match status" value="1"/>
</dbReference>
<dbReference type="InterPro" id="IPR012910">
    <property type="entry name" value="Plug_dom"/>
</dbReference>
<evidence type="ECO:0000256" key="4">
    <source>
        <dbReference type="ARBA" id="ARBA00022692"/>
    </source>
</evidence>
<dbReference type="Gene3D" id="2.170.130.10">
    <property type="entry name" value="TonB-dependent receptor, plug domain"/>
    <property type="match status" value="1"/>
</dbReference>
<feature type="signal peptide" evidence="10">
    <location>
        <begin position="1"/>
        <end position="29"/>
    </location>
</feature>
<evidence type="ECO:0000259" key="11">
    <source>
        <dbReference type="Pfam" id="PF00593"/>
    </source>
</evidence>
<evidence type="ECO:0000256" key="9">
    <source>
        <dbReference type="RuleBase" id="RU003357"/>
    </source>
</evidence>
<gene>
    <name evidence="13" type="ORF">K7G82_08645</name>
</gene>
<evidence type="ECO:0000256" key="2">
    <source>
        <dbReference type="ARBA" id="ARBA00022448"/>
    </source>
</evidence>
<dbReference type="Proteomes" id="UP000706039">
    <property type="component" value="Unassembled WGS sequence"/>
</dbReference>
<name>A0ABS7PM15_9SPHN</name>
<dbReference type="Pfam" id="PF00593">
    <property type="entry name" value="TonB_dep_Rec_b-barrel"/>
    <property type="match status" value="1"/>
</dbReference>
<evidence type="ECO:0000256" key="10">
    <source>
        <dbReference type="SAM" id="SignalP"/>
    </source>
</evidence>
<dbReference type="EMBL" id="JAINVV010000004">
    <property type="protein sequence ID" value="MBY8822357.1"/>
    <property type="molecule type" value="Genomic_DNA"/>
</dbReference>
<comment type="subcellular location">
    <subcellularLocation>
        <location evidence="1 8">Cell outer membrane</location>
        <topology evidence="1 8">Multi-pass membrane protein</topology>
    </subcellularLocation>
</comment>
<reference evidence="13 14" key="1">
    <citation type="submission" date="2021-08" db="EMBL/GenBank/DDBJ databases">
        <authorList>
            <person name="Tuo L."/>
        </authorList>
    </citation>
    <scope>NUCLEOTIDE SEQUENCE [LARGE SCALE GENOMIC DNA]</scope>
    <source>
        <strain evidence="13 14">JCM 31229</strain>
    </source>
</reference>
<evidence type="ECO:0000256" key="1">
    <source>
        <dbReference type="ARBA" id="ARBA00004571"/>
    </source>
</evidence>
<evidence type="ECO:0000313" key="13">
    <source>
        <dbReference type="EMBL" id="MBY8822357.1"/>
    </source>
</evidence>
<feature type="domain" description="TonB-dependent receptor plug" evidence="12">
    <location>
        <begin position="59"/>
        <end position="168"/>
    </location>
</feature>
<sequence>MGIEFTRTGFRAALLAGCAMAALPTAAHAQEAEAPEAGQPTETEIVVTGSRITRKDYTSNSPIVSIGAEQLKATNSVTMDDVLFRLPEVTPAFGQGSNDTTTSGVTTIGLRGLGAPRTLVLLDGRRLTAATYTGAVDLNIIPKSLIETVEVITGGASAAYGSDAVAGVVNFRLKKNFTGIQVSGQAGITERGDGATQEVSFTAGSGFADGRGNAVLTLEWMNRDDVNNRDRAFSAVSRPSSSLPFGAFNPNAANLPSQSAVDAVFNRYGVAAGAARATGNLAFNTNGTLFAPTGSFNYLGGAEDMLSIGGNSFYNSSGVNGLTVPFERYGVFGKVDYEVRDGLTVYAHAGYQHVTSGTVFAPGFATVTMPIGNPFIPADLRQILASRPNPNASFTVTKRFADVGARTANSTTNGYTLMAGVKGDLAFIDGGFDIYVSRGQQTANQHDENGVSLSALNSLINAADGGVAACGGYNIFGNQPNSRCAAYIRRNTLRVTEASQDMIEASVQGRLFKLPAGDVRFALGADYRKDSFDFTPDSGLASGDVVSFATGAIPAVSGSTNVKEVFGEILVPVLRGLPLIQELNLSAGYRYSDYNTSGGISTYRLEGDWRMTDWLRLRGGYARAARAPNVYELYSPQTPTAPVVGAPGVVGQGDPCDIRGAYRTGASASQVRSLCLAQGVPANIVDSYIFTNTQLTDGALTGGNPNLTPEKADTYTIGAVLQPKLAGGPISRLSFSVDYYHISLKDAIGTLDGANALRRCYNIGGYNPQYATDNPYCALFRRDPATGQINGVSTFNLNLGRIVTSGIDATLQTRFDIGEDKLDLTATLNWTEQYTTTNLPGDTPTNLAGSIGSSAGSSAGVSAAFPKWKGVVNLSYSTGAFQFGGQWRYLSKMRDVSAIGVANSTAIGTPAYHYFDLNAEWRVNKSFAMRLGVVNLTDKQPPVYTSFYQSNTYPGVYDVLGRSFFVGATANF</sequence>
<evidence type="ECO:0000256" key="7">
    <source>
        <dbReference type="ARBA" id="ARBA00023237"/>
    </source>
</evidence>
<dbReference type="RefSeq" id="WP_222989446.1">
    <property type="nucleotide sequence ID" value="NZ_JAINVV010000004.1"/>
</dbReference>
<dbReference type="PANTHER" id="PTHR47234">
    <property type="match status" value="1"/>
</dbReference>
<feature type="domain" description="TonB-dependent receptor-like beta-barrel" evidence="11">
    <location>
        <begin position="406"/>
        <end position="936"/>
    </location>
</feature>
<organism evidence="13 14">
    <name type="scientific">Sphingomonas colocasiae</name>
    <dbReference type="NCBI Taxonomy" id="1848973"/>
    <lineage>
        <taxon>Bacteria</taxon>
        <taxon>Pseudomonadati</taxon>
        <taxon>Pseudomonadota</taxon>
        <taxon>Alphaproteobacteria</taxon>
        <taxon>Sphingomonadales</taxon>
        <taxon>Sphingomonadaceae</taxon>
        <taxon>Sphingomonas</taxon>
    </lineage>
</organism>
<keyword evidence="2 8" id="KW-0813">Transport</keyword>
<accession>A0ABS7PM15</accession>
<evidence type="ECO:0000259" key="12">
    <source>
        <dbReference type="Pfam" id="PF07715"/>
    </source>
</evidence>
<keyword evidence="6 8" id="KW-0472">Membrane</keyword>
<keyword evidence="3 8" id="KW-1134">Transmembrane beta strand</keyword>
<keyword evidence="7 8" id="KW-0998">Cell outer membrane</keyword>
<evidence type="ECO:0000256" key="8">
    <source>
        <dbReference type="PROSITE-ProRule" id="PRU01360"/>
    </source>
</evidence>
<dbReference type="InterPro" id="IPR000531">
    <property type="entry name" value="Beta-barrel_TonB"/>
</dbReference>
<dbReference type="SUPFAM" id="SSF56935">
    <property type="entry name" value="Porins"/>
    <property type="match status" value="1"/>
</dbReference>
<dbReference type="PANTHER" id="PTHR47234:SF2">
    <property type="entry name" value="TONB-DEPENDENT RECEPTOR"/>
    <property type="match status" value="1"/>
</dbReference>
<protein>
    <submittedName>
        <fullName evidence="13">TonB-dependent receptor</fullName>
    </submittedName>
</protein>
<dbReference type="InterPro" id="IPR037066">
    <property type="entry name" value="Plug_dom_sf"/>
</dbReference>
<evidence type="ECO:0000256" key="5">
    <source>
        <dbReference type="ARBA" id="ARBA00023077"/>
    </source>
</evidence>
<comment type="similarity">
    <text evidence="8 9">Belongs to the TonB-dependent receptor family.</text>
</comment>
<keyword evidence="5 9" id="KW-0798">TonB box</keyword>
<dbReference type="InterPro" id="IPR039426">
    <property type="entry name" value="TonB-dep_rcpt-like"/>
</dbReference>
<dbReference type="Gene3D" id="2.40.170.20">
    <property type="entry name" value="TonB-dependent receptor, beta-barrel domain"/>
    <property type="match status" value="1"/>
</dbReference>
<comment type="caution">
    <text evidence="13">The sequence shown here is derived from an EMBL/GenBank/DDBJ whole genome shotgun (WGS) entry which is preliminary data.</text>
</comment>
<proteinExistence type="inferred from homology"/>
<dbReference type="InterPro" id="IPR036942">
    <property type="entry name" value="Beta-barrel_TonB_sf"/>
</dbReference>
<keyword evidence="14" id="KW-1185">Reference proteome</keyword>
<dbReference type="PROSITE" id="PS52016">
    <property type="entry name" value="TONB_DEPENDENT_REC_3"/>
    <property type="match status" value="1"/>
</dbReference>
<keyword evidence="10" id="KW-0732">Signal</keyword>
<dbReference type="Pfam" id="PF07715">
    <property type="entry name" value="Plug"/>
    <property type="match status" value="1"/>
</dbReference>
<feature type="chain" id="PRO_5046740036" evidence="10">
    <location>
        <begin position="30"/>
        <end position="972"/>
    </location>
</feature>
<evidence type="ECO:0000256" key="3">
    <source>
        <dbReference type="ARBA" id="ARBA00022452"/>
    </source>
</evidence>
<keyword evidence="13" id="KW-0675">Receptor</keyword>